<reference evidence="3" key="1">
    <citation type="submission" date="2021-11" db="EMBL/GenBank/DDBJ databases">
        <authorList>
            <person name="Schell T."/>
        </authorList>
    </citation>
    <scope>NUCLEOTIDE SEQUENCE</scope>
    <source>
        <strain evidence="3">M5</strain>
    </source>
</reference>
<sequence>MRMATSSRNGLLYLLLAIASMTVTCLAAAAADPAVESKTPLQNSVENVQSRESHSLKTDVSYTNYLKAPLAQAPTPVALSAPAAGVSFPSIAQPAVHPASQSIPVPALYSNPQETTMGYVYYYLPQVAEKYYPKLKDLMPYVKRYGYVASRAWQNMPSMRQMADRTFDITSAIGLVLLAPVMLISSVLFLGFIVILFLFPAVSAFGRRRMGRDLSAVEDLNEVFYFDRFLPLEQSRTLVSLAARVDDVLDNYMRAFKSDTCLEKFSCQAGQITSRLGKFTEPIITFLEPLVPTYMSKKLEAFKNGARSSSADCSEMKCKLPFIG</sequence>
<dbReference type="OrthoDB" id="6354439at2759"/>
<comment type="caution">
    <text evidence="3">The sequence shown here is derived from an EMBL/GenBank/DDBJ whole genome shotgun (WGS) entry which is preliminary data.</text>
</comment>
<evidence type="ECO:0000313" key="3">
    <source>
        <dbReference type="EMBL" id="CAH0104271.1"/>
    </source>
</evidence>
<evidence type="ECO:0000256" key="1">
    <source>
        <dbReference type="SAM" id="Phobius"/>
    </source>
</evidence>
<keyword evidence="1" id="KW-0812">Transmembrane</keyword>
<keyword evidence="4" id="KW-1185">Reference proteome</keyword>
<protein>
    <submittedName>
        <fullName evidence="3">Uncharacterized protein</fullName>
    </submittedName>
</protein>
<feature type="signal peptide" evidence="2">
    <location>
        <begin position="1"/>
        <end position="27"/>
    </location>
</feature>
<organism evidence="3 4">
    <name type="scientific">Daphnia galeata</name>
    <dbReference type="NCBI Taxonomy" id="27404"/>
    <lineage>
        <taxon>Eukaryota</taxon>
        <taxon>Metazoa</taxon>
        <taxon>Ecdysozoa</taxon>
        <taxon>Arthropoda</taxon>
        <taxon>Crustacea</taxon>
        <taxon>Branchiopoda</taxon>
        <taxon>Diplostraca</taxon>
        <taxon>Cladocera</taxon>
        <taxon>Anomopoda</taxon>
        <taxon>Daphniidae</taxon>
        <taxon>Daphnia</taxon>
    </lineage>
</organism>
<name>A0A8J2RGV2_9CRUS</name>
<gene>
    <name evidence="3" type="ORF">DGAL_LOCUS7037</name>
</gene>
<dbReference type="Proteomes" id="UP000789390">
    <property type="component" value="Unassembled WGS sequence"/>
</dbReference>
<keyword evidence="1" id="KW-0472">Membrane</keyword>
<accession>A0A8J2RGV2</accession>
<proteinExistence type="predicted"/>
<keyword evidence="2" id="KW-0732">Signal</keyword>
<feature type="chain" id="PRO_5035222933" evidence="2">
    <location>
        <begin position="28"/>
        <end position="324"/>
    </location>
</feature>
<evidence type="ECO:0000313" key="4">
    <source>
        <dbReference type="Proteomes" id="UP000789390"/>
    </source>
</evidence>
<keyword evidence="1" id="KW-1133">Transmembrane helix</keyword>
<dbReference type="AlphaFoldDB" id="A0A8J2RGV2"/>
<dbReference type="EMBL" id="CAKKLH010000133">
    <property type="protein sequence ID" value="CAH0104271.1"/>
    <property type="molecule type" value="Genomic_DNA"/>
</dbReference>
<evidence type="ECO:0000256" key="2">
    <source>
        <dbReference type="SAM" id="SignalP"/>
    </source>
</evidence>
<feature type="transmembrane region" description="Helical" evidence="1">
    <location>
        <begin position="172"/>
        <end position="202"/>
    </location>
</feature>